<evidence type="ECO:0000256" key="4">
    <source>
        <dbReference type="SAM" id="Coils"/>
    </source>
</evidence>
<name>R4X895_TAPDE</name>
<gene>
    <name evidence="5" type="ORF">TAPDE_001589</name>
</gene>
<evidence type="ECO:0000256" key="2">
    <source>
        <dbReference type="ARBA" id="ARBA00022763"/>
    </source>
</evidence>
<dbReference type="PANTHER" id="PTHR28529:SF2">
    <property type="entry name" value="DNA REPAIR PROTEIN SWI5 HOMOLOG"/>
    <property type="match status" value="1"/>
</dbReference>
<comment type="caution">
    <text evidence="5">The sequence shown here is derived from an EMBL/GenBank/DDBJ whole genome shotgun (WGS) entry which is preliminary data.</text>
</comment>
<dbReference type="OrthoDB" id="255837at2759"/>
<dbReference type="Pfam" id="PF07061">
    <property type="entry name" value="Swi5"/>
    <property type="match status" value="1"/>
</dbReference>
<proteinExistence type="inferred from homology"/>
<evidence type="ECO:0000313" key="5">
    <source>
        <dbReference type="EMBL" id="CCG81748.1"/>
    </source>
</evidence>
<evidence type="ECO:0000256" key="1">
    <source>
        <dbReference type="ARBA" id="ARBA00008060"/>
    </source>
</evidence>
<comment type="similarity">
    <text evidence="1">Belongs to the SWI5/SAE3 family.</text>
</comment>
<dbReference type="GO" id="GO:0000709">
    <property type="term" value="P:meiotic joint molecule formation"/>
    <property type="evidence" value="ECO:0007669"/>
    <property type="project" value="TreeGrafter"/>
</dbReference>
<dbReference type="STRING" id="1097556.R4X895"/>
<keyword evidence="2" id="KW-0227">DNA damage</keyword>
<keyword evidence="4" id="KW-0175">Coiled coil</keyword>
<keyword evidence="6" id="KW-1185">Reference proteome</keyword>
<dbReference type="Proteomes" id="UP000013776">
    <property type="component" value="Unassembled WGS sequence"/>
</dbReference>
<dbReference type="InterPro" id="IPR010760">
    <property type="entry name" value="DNA-repair_Swi5"/>
</dbReference>
<keyword evidence="3" id="KW-0234">DNA repair</keyword>
<dbReference type="VEuPathDB" id="FungiDB:TAPDE_001589"/>
<dbReference type="GO" id="GO:0032798">
    <property type="term" value="C:Swi5-Sfr1 complex"/>
    <property type="evidence" value="ECO:0007669"/>
    <property type="project" value="TreeGrafter"/>
</dbReference>
<dbReference type="AlphaFoldDB" id="R4X895"/>
<organism evidence="5 6">
    <name type="scientific">Taphrina deformans (strain PYCC 5710 / ATCC 11124 / CBS 356.35 / IMI 108563 / JCM 9778 / NBRC 8474)</name>
    <name type="common">Peach leaf curl fungus</name>
    <name type="synonym">Lalaria deformans</name>
    <dbReference type="NCBI Taxonomy" id="1097556"/>
    <lineage>
        <taxon>Eukaryota</taxon>
        <taxon>Fungi</taxon>
        <taxon>Dikarya</taxon>
        <taxon>Ascomycota</taxon>
        <taxon>Taphrinomycotina</taxon>
        <taxon>Taphrinomycetes</taxon>
        <taxon>Taphrinales</taxon>
        <taxon>Taphrinaceae</taxon>
        <taxon>Taphrina</taxon>
    </lineage>
</organism>
<evidence type="ECO:0000313" key="6">
    <source>
        <dbReference type="Proteomes" id="UP000013776"/>
    </source>
</evidence>
<dbReference type="eggNOG" id="ENOG502SBQH">
    <property type="taxonomic scope" value="Eukaryota"/>
</dbReference>
<reference evidence="5 6" key="1">
    <citation type="journal article" date="2013" name="MBio">
        <title>Genome sequencing of the plant pathogen Taphrina deformans, the causal agent of peach leaf curl.</title>
        <authorList>
            <person name="Cisse O.H."/>
            <person name="Almeida J.M.G.C.F."/>
            <person name="Fonseca A."/>
            <person name="Kumar A.A."/>
            <person name="Salojaervi J."/>
            <person name="Overmyer K."/>
            <person name="Hauser P.M."/>
            <person name="Pagni M."/>
        </authorList>
    </citation>
    <scope>NUCLEOTIDE SEQUENCE [LARGE SCALE GENOMIC DNA]</scope>
    <source>
        <strain evidence="6">PYCC 5710 / ATCC 11124 / CBS 356.35 / IMI 108563 / JCM 9778 / NBRC 8474</strain>
    </source>
</reference>
<dbReference type="GO" id="GO:0034974">
    <property type="term" value="C:Swi5-Swi2 complex"/>
    <property type="evidence" value="ECO:0007669"/>
    <property type="project" value="TreeGrafter"/>
</dbReference>
<sequence>MSKEDIVRGKIVKLEQDIKSLEAQEEAIVAQLIDKDYTKTAKDHIKLLHEYNEIRDLAHMLLSKIAMEENTTQAAVMERFGVTADD</sequence>
<feature type="coiled-coil region" evidence="4">
    <location>
        <begin position="4"/>
        <end position="31"/>
    </location>
</feature>
<protein>
    <submittedName>
        <fullName evidence="5">Mating-type switching protein swi5</fullName>
    </submittedName>
</protein>
<dbReference type="Gene3D" id="1.20.5.170">
    <property type="match status" value="1"/>
</dbReference>
<evidence type="ECO:0000256" key="3">
    <source>
        <dbReference type="ARBA" id="ARBA00023204"/>
    </source>
</evidence>
<dbReference type="GO" id="GO:0010772">
    <property type="term" value="P:meiotic DNA recombinase assembly involved in reciprocal meiotic recombination"/>
    <property type="evidence" value="ECO:0007669"/>
    <property type="project" value="TreeGrafter"/>
</dbReference>
<accession>R4X895</accession>
<dbReference type="EMBL" id="CAHR02000057">
    <property type="protein sequence ID" value="CCG81748.1"/>
    <property type="molecule type" value="Genomic_DNA"/>
</dbReference>
<dbReference type="PANTHER" id="PTHR28529">
    <property type="entry name" value="DNA REPAIR PROTEIN SWI5 HOMOLOG"/>
    <property type="match status" value="1"/>
</dbReference>